<dbReference type="GO" id="GO:0016757">
    <property type="term" value="F:glycosyltransferase activity"/>
    <property type="evidence" value="ECO:0007669"/>
    <property type="project" value="UniProtKB-KW"/>
</dbReference>
<evidence type="ECO:0000256" key="2">
    <source>
        <dbReference type="ARBA" id="ARBA00022676"/>
    </source>
</evidence>
<proteinExistence type="inferred from homology"/>
<feature type="domain" description="Glycosyltransferase 2-like" evidence="4">
    <location>
        <begin position="6"/>
        <end position="126"/>
    </location>
</feature>
<keyword evidence="6" id="KW-1185">Reference proteome</keyword>
<dbReference type="CDD" id="cd00761">
    <property type="entry name" value="Glyco_tranf_GTA_type"/>
    <property type="match status" value="1"/>
</dbReference>
<keyword evidence="2" id="KW-0328">Glycosyltransferase</keyword>
<dbReference type="AlphaFoldDB" id="A0A9X1ZV55"/>
<protein>
    <submittedName>
        <fullName evidence="5">Glycosyltransferase family 2 protein</fullName>
    </submittedName>
</protein>
<name>A0A9X1ZV55_9BACI</name>
<comment type="similarity">
    <text evidence="1">Belongs to the glycosyltransferase 2 family.</text>
</comment>
<dbReference type="InterPro" id="IPR001173">
    <property type="entry name" value="Glyco_trans_2-like"/>
</dbReference>
<evidence type="ECO:0000259" key="4">
    <source>
        <dbReference type="Pfam" id="PF00535"/>
    </source>
</evidence>
<dbReference type="EMBL" id="JAKRYL010000002">
    <property type="protein sequence ID" value="MCL7746074.1"/>
    <property type="molecule type" value="Genomic_DNA"/>
</dbReference>
<dbReference type="Gene3D" id="3.90.550.10">
    <property type="entry name" value="Spore Coat Polysaccharide Biosynthesis Protein SpsA, Chain A"/>
    <property type="match status" value="1"/>
</dbReference>
<dbReference type="Proteomes" id="UP001139150">
    <property type="component" value="Unassembled WGS sequence"/>
</dbReference>
<dbReference type="PANTHER" id="PTHR22916:SF51">
    <property type="entry name" value="GLYCOSYLTRANSFERASE EPSH-RELATED"/>
    <property type="match status" value="1"/>
</dbReference>
<evidence type="ECO:0000256" key="1">
    <source>
        <dbReference type="ARBA" id="ARBA00006739"/>
    </source>
</evidence>
<dbReference type="SUPFAM" id="SSF53448">
    <property type="entry name" value="Nucleotide-diphospho-sugar transferases"/>
    <property type="match status" value="1"/>
</dbReference>
<dbReference type="Pfam" id="PF00535">
    <property type="entry name" value="Glycos_transf_2"/>
    <property type="match status" value="1"/>
</dbReference>
<comment type="caution">
    <text evidence="5">The sequence shown here is derived from an EMBL/GenBank/DDBJ whole genome shotgun (WGS) entry which is preliminary data.</text>
</comment>
<dbReference type="PANTHER" id="PTHR22916">
    <property type="entry name" value="GLYCOSYLTRANSFERASE"/>
    <property type="match status" value="1"/>
</dbReference>
<accession>A0A9X1ZV55</accession>
<organism evidence="5 6">
    <name type="scientific">Halalkalibacter alkaliphilus</name>
    <dbReference type="NCBI Taxonomy" id="2917993"/>
    <lineage>
        <taxon>Bacteria</taxon>
        <taxon>Bacillati</taxon>
        <taxon>Bacillota</taxon>
        <taxon>Bacilli</taxon>
        <taxon>Bacillales</taxon>
        <taxon>Bacillaceae</taxon>
        <taxon>Halalkalibacter</taxon>
    </lineage>
</organism>
<evidence type="ECO:0000313" key="5">
    <source>
        <dbReference type="EMBL" id="MCL7746074.1"/>
    </source>
</evidence>
<dbReference type="InterPro" id="IPR029044">
    <property type="entry name" value="Nucleotide-diphossugar_trans"/>
</dbReference>
<evidence type="ECO:0000256" key="3">
    <source>
        <dbReference type="ARBA" id="ARBA00022679"/>
    </source>
</evidence>
<keyword evidence="3" id="KW-0808">Transferase</keyword>
<sequence length="342" mass="39656">MLPKVSVVVPIYKVENYLARCVDSILNQTYLNLEVILVNDGSPDQCGKMIEEYAAKDTRVKAVHKQNGGLSDARNYGMKYVTGEYTLFVDSDDWADLSMIEDMVSTSLSFQADVVQSAFYYAYEDHLLFDNRYYSQDDPPVILNNKEVMSELVINERVKNFAWGKLYRTKLIKDIPFKKGVLFEDVFWAHKVMHQVNKYVILNRPQFYYLQRSDSIVATYTPRNLDIIKGLKERHSFIEGHYEGLIDESYKVIVRTCLTHFNLLLLNGQKDKGGIHKQEIKNYIQTHAAQFNKAVKKDKELKKQLALFLIHPYLNVGFLAAKKLLRKIKLLPRPIGLERINT</sequence>
<gene>
    <name evidence="5" type="ORF">MF646_02955</name>
</gene>
<evidence type="ECO:0000313" key="6">
    <source>
        <dbReference type="Proteomes" id="UP001139150"/>
    </source>
</evidence>
<dbReference type="RefSeq" id="WP_250095000.1">
    <property type="nucleotide sequence ID" value="NZ_JAKRYL010000002.1"/>
</dbReference>
<reference evidence="5" key="1">
    <citation type="submission" date="2022-02" db="EMBL/GenBank/DDBJ databases">
        <title>Halalkalibacter sp. nov. isolated from Lonar Lake, India.</title>
        <authorList>
            <person name="Joshi A."/>
            <person name="Thite S."/>
            <person name="Lodha T."/>
        </authorList>
    </citation>
    <scope>NUCLEOTIDE SEQUENCE</scope>
    <source>
        <strain evidence="5">MEB205</strain>
    </source>
</reference>